<dbReference type="GO" id="GO:0045892">
    <property type="term" value="P:negative regulation of DNA-templated transcription"/>
    <property type="evidence" value="ECO:0007669"/>
    <property type="project" value="InterPro"/>
</dbReference>
<dbReference type="SUPFAM" id="SSF46785">
    <property type="entry name" value="Winged helix' DNA-binding domain"/>
    <property type="match status" value="1"/>
</dbReference>
<organism evidence="5 6">
    <name type="scientific">Candidatus Avimonoglobus intestinipullorum</name>
    <dbReference type="NCBI Taxonomy" id="2840699"/>
    <lineage>
        <taxon>Bacteria</taxon>
        <taxon>Bacillati</taxon>
        <taxon>Bacillota</taxon>
        <taxon>Clostridia</taxon>
        <taxon>Eubacteriales</taxon>
        <taxon>Candidatus Avimonoglobus</taxon>
    </lineage>
</organism>
<evidence type="ECO:0000256" key="1">
    <source>
        <dbReference type="ARBA" id="ARBA00011046"/>
    </source>
</evidence>
<protein>
    <submittedName>
        <fullName evidence="5">BlaI/MecI/CopY family transcriptional regulator</fullName>
    </submittedName>
</protein>
<evidence type="ECO:0000256" key="3">
    <source>
        <dbReference type="ARBA" id="ARBA00023125"/>
    </source>
</evidence>
<dbReference type="GO" id="GO:0003677">
    <property type="term" value="F:DNA binding"/>
    <property type="evidence" value="ECO:0007669"/>
    <property type="project" value="UniProtKB-KW"/>
</dbReference>
<dbReference type="EMBL" id="DVND01000093">
    <property type="protein sequence ID" value="HIU48395.1"/>
    <property type="molecule type" value="Genomic_DNA"/>
</dbReference>
<evidence type="ECO:0000313" key="6">
    <source>
        <dbReference type="Proteomes" id="UP000824111"/>
    </source>
</evidence>
<dbReference type="AlphaFoldDB" id="A0A9D1S657"/>
<sequence>MITIGESELEIMKVLWGAKGPMTSSAISSAVAERNWKKTTIATFLARLVEKGAISAEKQGKLYYYTPLITAKEYRRAQTKNLIMRLYNGSAKDFAVSFFEEQKLSDADMKELRAIFEEKGE</sequence>
<evidence type="ECO:0000313" key="5">
    <source>
        <dbReference type="EMBL" id="HIU48395.1"/>
    </source>
</evidence>
<dbReference type="Proteomes" id="UP000824111">
    <property type="component" value="Unassembled WGS sequence"/>
</dbReference>
<reference evidence="5" key="2">
    <citation type="journal article" date="2021" name="PeerJ">
        <title>Extensive microbial diversity within the chicken gut microbiome revealed by metagenomics and culture.</title>
        <authorList>
            <person name="Gilroy R."/>
            <person name="Ravi A."/>
            <person name="Getino M."/>
            <person name="Pursley I."/>
            <person name="Horton D.L."/>
            <person name="Alikhan N.F."/>
            <person name="Baker D."/>
            <person name="Gharbi K."/>
            <person name="Hall N."/>
            <person name="Watson M."/>
            <person name="Adriaenssens E.M."/>
            <person name="Foster-Nyarko E."/>
            <person name="Jarju S."/>
            <person name="Secka A."/>
            <person name="Antonio M."/>
            <person name="Oren A."/>
            <person name="Chaudhuri R.R."/>
            <person name="La Ragione R."/>
            <person name="Hildebrand F."/>
            <person name="Pallen M.J."/>
        </authorList>
    </citation>
    <scope>NUCLEOTIDE SEQUENCE</scope>
    <source>
        <strain evidence="5">ChiSjej4B22-9803</strain>
    </source>
</reference>
<comment type="caution">
    <text evidence="5">The sequence shown here is derived from an EMBL/GenBank/DDBJ whole genome shotgun (WGS) entry which is preliminary data.</text>
</comment>
<reference evidence="5" key="1">
    <citation type="submission" date="2020-10" db="EMBL/GenBank/DDBJ databases">
        <authorList>
            <person name="Gilroy R."/>
        </authorList>
    </citation>
    <scope>NUCLEOTIDE SEQUENCE</scope>
    <source>
        <strain evidence="5">ChiSjej4B22-9803</strain>
    </source>
</reference>
<evidence type="ECO:0000256" key="4">
    <source>
        <dbReference type="ARBA" id="ARBA00023163"/>
    </source>
</evidence>
<dbReference type="Gene3D" id="1.10.4040.10">
    <property type="entry name" value="Penicillinase repressor domain"/>
    <property type="match status" value="1"/>
</dbReference>
<accession>A0A9D1S657</accession>
<dbReference type="InterPro" id="IPR036388">
    <property type="entry name" value="WH-like_DNA-bd_sf"/>
</dbReference>
<keyword evidence="3" id="KW-0238">DNA-binding</keyword>
<name>A0A9D1S657_9FIRM</name>
<comment type="similarity">
    <text evidence="1">Belongs to the BlaI transcriptional regulatory family.</text>
</comment>
<keyword evidence="2" id="KW-0805">Transcription regulation</keyword>
<dbReference type="PIRSF" id="PIRSF019455">
    <property type="entry name" value="CopR_AtkY"/>
    <property type="match status" value="1"/>
</dbReference>
<gene>
    <name evidence="5" type="ORF">IAB04_03450</name>
</gene>
<proteinExistence type="inferred from homology"/>
<keyword evidence="4" id="KW-0804">Transcription</keyword>
<dbReference type="InterPro" id="IPR036390">
    <property type="entry name" value="WH_DNA-bd_sf"/>
</dbReference>
<evidence type="ECO:0000256" key="2">
    <source>
        <dbReference type="ARBA" id="ARBA00023015"/>
    </source>
</evidence>
<dbReference type="Pfam" id="PF03965">
    <property type="entry name" value="Penicillinase_R"/>
    <property type="match status" value="1"/>
</dbReference>
<dbReference type="InterPro" id="IPR005650">
    <property type="entry name" value="BlaI_family"/>
</dbReference>
<dbReference type="Gene3D" id="1.10.10.10">
    <property type="entry name" value="Winged helix-like DNA-binding domain superfamily/Winged helix DNA-binding domain"/>
    <property type="match status" value="1"/>
</dbReference>